<gene>
    <name evidence="13" type="ORF">ALTATR162_LOCUS1255</name>
</gene>
<evidence type="ECO:0000256" key="11">
    <source>
        <dbReference type="SAM" id="Phobius"/>
    </source>
</evidence>
<evidence type="ECO:0000256" key="3">
    <source>
        <dbReference type="ARBA" id="ARBA00009699"/>
    </source>
</evidence>
<evidence type="ECO:0000256" key="12">
    <source>
        <dbReference type="SAM" id="SignalP"/>
    </source>
</evidence>
<evidence type="ECO:0000256" key="8">
    <source>
        <dbReference type="ARBA" id="ARBA00023180"/>
    </source>
</evidence>
<sequence>MRPSNLVFAAVGLLSPIATSALELNVDDPASIREATKVVAAGLREWYTGDRPGDVPGNLPDPYYWWLCGAMFNSFIDYWYYTGDDTYNAITRQAMVHQIGNPKAFMPDNQTSTLGNDDQAFWGMTAMSAAETKLPDVEGEMSWLSLAIAVFNTQAPRWNTQTCGGGLNWQIFRFNNGFDYKNTISNGAFFNIAARLAKYTGNTTYVEWAERAWDWQYAVGLISPDYHFFGKNATQKLQVMHLLIAYLNFTDGTSERQNCTEKNHIQWTYNAGIHMSGVAALWNMSEANGDTEAAGRWRERLGGIINGTDIFFNAEGAPDVMIEMACERNGLCDHDQRSFKAYLSRWMGYTMLSAPWTRDRIMPKLRTSAVAAAKQCSAGKGGCGLRWWRGGVNDGEVGVGEQMSALEVMQNLLVDQVSGPVGLDTGGISENDPTAGSDGGNVRIEHDAITTGDKAGAAILTILVFAVFLGGGGWLIMSE</sequence>
<protein>
    <recommendedName>
        <fullName evidence="4 10">Mannan endo-1,6-alpha-mannosidase</fullName>
        <ecNumber evidence="4 10">3.2.1.101</ecNumber>
    </recommendedName>
</protein>
<dbReference type="EC" id="3.2.1.101" evidence="4 10"/>
<dbReference type="EMBL" id="CAJRGZ010000015">
    <property type="protein sequence ID" value="CAG5142947.1"/>
    <property type="molecule type" value="Genomic_DNA"/>
</dbReference>
<dbReference type="PANTHER" id="PTHR12145:SF36">
    <property type="entry name" value="MANNAN ENDO-1,6-ALPHA-MANNOSIDASE DCW1"/>
    <property type="match status" value="1"/>
</dbReference>
<dbReference type="RefSeq" id="XP_043164785.1">
    <property type="nucleotide sequence ID" value="XM_043308850.1"/>
</dbReference>
<dbReference type="GeneID" id="67012569"/>
<dbReference type="Pfam" id="PF03663">
    <property type="entry name" value="Glyco_hydro_76"/>
    <property type="match status" value="2"/>
</dbReference>
<dbReference type="GO" id="GO:0009272">
    <property type="term" value="P:fungal-type cell wall biogenesis"/>
    <property type="evidence" value="ECO:0007669"/>
    <property type="project" value="TreeGrafter"/>
</dbReference>
<dbReference type="FunFam" id="1.50.10.20:FF:000006">
    <property type="entry name" value="Mannan endo-1,6-alpha-mannosidase"/>
    <property type="match status" value="1"/>
</dbReference>
<evidence type="ECO:0000256" key="7">
    <source>
        <dbReference type="ARBA" id="ARBA00023136"/>
    </source>
</evidence>
<reference evidence="13" key="1">
    <citation type="submission" date="2021-05" db="EMBL/GenBank/DDBJ databases">
        <authorList>
            <person name="Stam R."/>
        </authorList>
    </citation>
    <scope>NUCLEOTIDE SEQUENCE</scope>
    <source>
        <strain evidence="13">CS162</strain>
    </source>
</reference>
<dbReference type="PANTHER" id="PTHR12145">
    <property type="entry name" value="MANNAN ENDO-1,6-ALPHA-MANNOSIDASE DCW1"/>
    <property type="match status" value="1"/>
</dbReference>
<dbReference type="Gene3D" id="1.50.10.20">
    <property type="match status" value="1"/>
</dbReference>
<evidence type="ECO:0000256" key="9">
    <source>
        <dbReference type="ARBA" id="ARBA00023295"/>
    </source>
</evidence>
<comment type="similarity">
    <text evidence="3 10">Belongs to the glycosyl hydrolase 76 family.</text>
</comment>
<name>A0A8J2MVY2_9PLEO</name>
<dbReference type="PIRSF" id="PIRSF016302">
    <property type="entry name" value="Man_a_manosd"/>
    <property type="match status" value="1"/>
</dbReference>
<evidence type="ECO:0000256" key="5">
    <source>
        <dbReference type="ARBA" id="ARBA00022729"/>
    </source>
</evidence>
<dbReference type="InterPro" id="IPR008928">
    <property type="entry name" value="6-hairpin_glycosidase_sf"/>
</dbReference>
<dbReference type="InterPro" id="IPR014480">
    <property type="entry name" value="Mannan-1_6-alpha_mannosidase"/>
</dbReference>
<feature type="chain" id="PRO_5035225796" description="Mannan endo-1,6-alpha-mannosidase" evidence="12">
    <location>
        <begin position="22"/>
        <end position="479"/>
    </location>
</feature>
<dbReference type="SUPFAM" id="SSF48208">
    <property type="entry name" value="Six-hairpin glycosidases"/>
    <property type="match status" value="1"/>
</dbReference>
<proteinExistence type="inferred from homology"/>
<dbReference type="GO" id="GO:0016052">
    <property type="term" value="P:carbohydrate catabolic process"/>
    <property type="evidence" value="ECO:0007669"/>
    <property type="project" value="InterPro"/>
</dbReference>
<keyword evidence="11" id="KW-0812">Transmembrane</keyword>
<evidence type="ECO:0000256" key="1">
    <source>
        <dbReference type="ARBA" id="ARBA00001452"/>
    </source>
</evidence>
<dbReference type="Proteomes" id="UP000676310">
    <property type="component" value="Unassembled WGS sequence"/>
</dbReference>
<keyword evidence="9 10" id="KW-0326">Glycosidase</keyword>
<evidence type="ECO:0000256" key="4">
    <source>
        <dbReference type="ARBA" id="ARBA00012350"/>
    </source>
</evidence>
<evidence type="ECO:0000256" key="6">
    <source>
        <dbReference type="ARBA" id="ARBA00022801"/>
    </source>
</evidence>
<keyword evidence="6 10" id="KW-0378">Hydrolase</keyword>
<dbReference type="InterPro" id="IPR005198">
    <property type="entry name" value="Glyco_hydro_76"/>
</dbReference>
<dbReference type="GO" id="GO:0012505">
    <property type="term" value="C:endomembrane system"/>
    <property type="evidence" value="ECO:0007669"/>
    <property type="project" value="UniProtKB-SubCell"/>
</dbReference>
<feature type="transmembrane region" description="Helical" evidence="11">
    <location>
        <begin position="455"/>
        <end position="477"/>
    </location>
</feature>
<dbReference type="AlphaFoldDB" id="A0A8J2MVY2"/>
<evidence type="ECO:0000313" key="13">
    <source>
        <dbReference type="EMBL" id="CAG5142947.1"/>
    </source>
</evidence>
<keyword evidence="5 12" id="KW-0732">Signal</keyword>
<keyword evidence="7 11" id="KW-0472">Membrane</keyword>
<comment type="subcellular location">
    <subcellularLocation>
        <location evidence="2">Endomembrane system</location>
    </subcellularLocation>
</comment>
<evidence type="ECO:0000256" key="2">
    <source>
        <dbReference type="ARBA" id="ARBA00004308"/>
    </source>
</evidence>
<organism evidence="13 14">
    <name type="scientific">Alternaria atra</name>
    <dbReference type="NCBI Taxonomy" id="119953"/>
    <lineage>
        <taxon>Eukaryota</taxon>
        <taxon>Fungi</taxon>
        <taxon>Dikarya</taxon>
        <taxon>Ascomycota</taxon>
        <taxon>Pezizomycotina</taxon>
        <taxon>Dothideomycetes</taxon>
        <taxon>Pleosporomycetidae</taxon>
        <taxon>Pleosporales</taxon>
        <taxon>Pleosporineae</taxon>
        <taxon>Pleosporaceae</taxon>
        <taxon>Alternaria</taxon>
        <taxon>Alternaria sect. Ulocladioides</taxon>
    </lineage>
</organism>
<keyword evidence="14" id="KW-1185">Reference proteome</keyword>
<keyword evidence="11" id="KW-1133">Transmembrane helix</keyword>
<dbReference type="OrthoDB" id="4187847at2759"/>
<comment type="catalytic activity">
    <reaction evidence="1 10">
        <text>Random hydrolysis of (1-&gt;6)-alpha-D-mannosidic linkages in unbranched (1-&gt;6)-mannans.</text>
        <dbReference type="EC" id="3.2.1.101"/>
    </reaction>
</comment>
<dbReference type="GO" id="GO:0008496">
    <property type="term" value="F:mannan endo-1,6-alpha-mannosidase activity"/>
    <property type="evidence" value="ECO:0007669"/>
    <property type="project" value="UniProtKB-UniRule"/>
</dbReference>
<evidence type="ECO:0000256" key="10">
    <source>
        <dbReference type="PIRNR" id="PIRNR016302"/>
    </source>
</evidence>
<evidence type="ECO:0000313" key="14">
    <source>
        <dbReference type="Proteomes" id="UP000676310"/>
    </source>
</evidence>
<comment type="caution">
    <text evidence="13">The sequence shown here is derived from an EMBL/GenBank/DDBJ whole genome shotgun (WGS) entry which is preliminary data.</text>
</comment>
<keyword evidence="8" id="KW-0325">Glycoprotein</keyword>
<feature type="signal peptide" evidence="12">
    <location>
        <begin position="1"/>
        <end position="21"/>
    </location>
</feature>
<accession>A0A8J2MVY2</accession>